<name>F3YC53_MELPT</name>
<dbReference type="OrthoDB" id="1632160at2"/>
<evidence type="ECO:0008006" key="10">
    <source>
        <dbReference type="Google" id="ProtNLM"/>
    </source>
</evidence>
<accession>F3YC53</accession>
<sequence>MLSFIWSLIVGGILGAIAGAIVGRDVPGGIIGNIIVGFLGSWVGTKLLGNMGMVIGGFPIISAFIGALICVVIYSIIIKVVS</sequence>
<organism evidence="8 9">
    <name type="scientific">Melissococcus plutonius (strain ATCC 35311 / DSM 29964 / CIP 104052 / LMG 20360 / NCIMB 702443)</name>
    <dbReference type="NCBI Taxonomy" id="940190"/>
    <lineage>
        <taxon>Bacteria</taxon>
        <taxon>Bacillati</taxon>
        <taxon>Bacillota</taxon>
        <taxon>Bacilli</taxon>
        <taxon>Lactobacillales</taxon>
        <taxon>Enterococcaceae</taxon>
        <taxon>Melissococcus</taxon>
    </lineage>
</organism>
<dbReference type="HOGENOM" id="CLU_160040_4_0_9"/>
<dbReference type="PANTHER" id="PTHR33884">
    <property type="entry name" value="UPF0410 PROTEIN YMGE"/>
    <property type="match status" value="1"/>
</dbReference>
<reference evidence="8 9" key="1">
    <citation type="journal article" date="2011" name="J. Bacteriol.">
        <title>Complete genome sequence of Melissococcus plutonius ATCC 35311.</title>
        <authorList>
            <person name="Okumura K."/>
            <person name="Arai R."/>
            <person name="Okura M."/>
            <person name="Kirikae T."/>
            <person name="Takamatsu D."/>
            <person name="Osaki M."/>
            <person name="Miyoshi-Akiyama T."/>
        </authorList>
    </citation>
    <scope>NUCLEOTIDE SEQUENCE [LARGE SCALE GENOMIC DNA]</scope>
    <source>
        <strain evidence="9">ATCC 35311 / CIP 104052 / LMG 20360 / NCIMB 702443</strain>
    </source>
</reference>
<keyword evidence="9" id="KW-1185">Reference proteome</keyword>
<keyword evidence="6 7" id="KW-0472">Membrane</keyword>
<dbReference type="RefSeq" id="WP_013774517.1">
    <property type="nucleotide sequence ID" value="NC_015516.1"/>
</dbReference>
<keyword evidence="3" id="KW-1003">Cell membrane</keyword>
<gene>
    <name evidence="8" type="ordered locus">MPTP_1654</name>
</gene>
<keyword evidence="4 7" id="KW-0812">Transmembrane</keyword>
<comment type="subcellular location">
    <subcellularLocation>
        <location evidence="1">Cell membrane</location>
        <topology evidence="1">Multi-pass membrane protein</topology>
    </subcellularLocation>
</comment>
<dbReference type="Proteomes" id="UP000008456">
    <property type="component" value="Chromosome"/>
</dbReference>
<proteinExistence type="inferred from homology"/>
<dbReference type="AlphaFoldDB" id="F3YC53"/>
<protein>
    <recommendedName>
        <fullName evidence="10">Transglycosylase associated protein</fullName>
    </recommendedName>
</protein>
<evidence type="ECO:0000313" key="9">
    <source>
        <dbReference type="Proteomes" id="UP000008456"/>
    </source>
</evidence>
<evidence type="ECO:0000256" key="5">
    <source>
        <dbReference type="ARBA" id="ARBA00022989"/>
    </source>
</evidence>
<dbReference type="EMBL" id="AP012200">
    <property type="protein sequence ID" value="BAK22081.1"/>
    <property type="molecule type" value="Genomic_DNA"/>
</dbReference>
<feature type="transmembrane region" description="Helical" evidence="7">
    <location>
        <begin position="60"/>
        <end position="81"/>
    </location>
</feature>
<dbReference type="GO" id="GO:0005886">
    <property type="term" value="C:plasma membrane"/>
    <property type="evidence" value="ECO:0007669"/>
    <property type="project" value="UniProtKB-SubCell"/>
</dbReference>
<feature type="transmembrane region" description="Helical" evidence="7">
    <location>
        <begin position="30"/>
        <end position="48"/>
    </location>
</feature>
<keyword evidence="5 7" id="KW-1133">Transmembrane helix</keyword>
<dbReference type="Pfam" id="PF04226">
    <property type="entry name" value="Transgly_assoc"/>
    <property type="match status" value="1"/>
</dbReference>
<evidence type="ECO:0000313" key="8">
    <source>
        <dbReference type="EMBL" id="BAK22081.1"/>
    </source>
</evidence>
<dbReference type="KEGG" id="mps:MPTP_1654"/>
<dbReference type="InterPro" id="IPR007341">
    <property type="entry name" value="Transgly_assoc"/>
</dbReference>
<evidence type="ECO:0000256" key="4">
    <source>
        <dbReference type="ARBA" id="ARBA00022692"/>
    </source>
</evidence>
<dbReference type="PANTHER" id="PTHR33884:SF3">
    <property type="entry name" value="UPF0410 PROTEIN YMGE"/>
    <property type="match status" value="1"/>
</dbReference>
<evidence type="ECO:0000256" key="2">
    <source>
        <dbReference type="ARBA" id="ARBA00011006"/>
    </source>
</evidence>
<evidence type="ECO:0000256" key="6">
    <source>
        <dbReference type="ARBA" id="ARBA00023136"/>
    </source>
</evidence>
<evidence type="ECO:0000256" key="7">
    <source>
        <dbReference type="SAM" id="Phobius"/>
    </source>
</evidence>
<comment type="similarity">
    <text evidence="2">Belongs to the UPF0410 family.</text>
</comment>
<dbReference type="STRING" id="940190.MPTP_1654"/>
<reference key="2">
    <citation type="submission" date="2011-04" db="EMBL/GenBank/DDBJ databases">
        <title>Whole genome sequence of Melissococcus plutonius ATCC 35311.</title>
        <authorList>
            <person name="Okumura K."/>
            <person name="Arai R."/>
            <person name="Osaki M."/>
            <person name="Okura M."/>
            <person name="Kirikae T."/>
            <person name="Takamatsu D."/>
            <person name="Akiyama T."/>
        </authorList>
    </citation>
    <scope>NUCLEOTIDE SEQUENCE</scope>
    <source>
        <strain>ATCC 35311</strain>
    </source>
</reference>
<evidence type="ECO:0000256" key="3">
    <source>
        <dbReference type="ARBA" id="ARBA00022475"/>
    </source>
</evidence>
<evidence type="ECO:0000256" key="1">
    <source>
        <dbReference type="ARBA" id="ARBA00004651"/>
    </source>
</evidence>